<dbReference type="EMBL" id="BK014750">
    <property type="protein sequence ID" value="DAD74005.1"/>
    <property type="molecule type" value="Genomic_DNA"/>
</dbReference>
<proteinExistence type="predicted"/>
<evidence type="ECO:0000313" key="2">
    <source>
        <dbReference type="EMBL" id="DAD74005.1"/>
    </source>
</evidence>
<protein>
    <submittedName>
        <fullName evidence="2">Portal protein</fullName>
    </submittedName>
</protein>
<accession>A0A8S5LVC1</accession>
<sequence>MEKPETQFRKNRIDKLKSMYADDQSSRRRQDNKPNYQATDYENAAAVRKALWDSIGDPTSLVETSRKLYATNPIYASVINYLADMYTWNYKVTPHKLYAKTKAKLKKKMKDDDFQLMYNLMLEVVDGLSIETKFPALLTLLFTTGSVYFTTYCDEENYAIDTILLPNKYCRKIGETQFGAAIIQLDMSYIDDLGGNSDELKKAFLDGFPVEFKKHYNAYKRNSKMRWATLDPRFSSAILLNDAAIPTFFYLYGGILDYEKYQDNELQRNENLLKYIVVQTMPHYEDKLIFEVDEVEALHKSLRRIVETNDKARLITTYGDIKVAKIAENDTSENEVLSKAFKAIFNNAGFNSAIFTAESVNALQMSLVRDKGFVWRYVQKLVNFYNIAINNWFDFKTYQADIEILPISPYTISDDIKRYKENATLGVGKLDYFIASGIKQKNIQDQLDLEDFLKLDGIKPMQTSYTQTAEDRKEDSKGNSSNKNANQDDNDQTDNKDNGDNSSASGNEPSEQDE</sequence>
<reference evidence="2" key="1">
    <citation type="journal article" date="2021" name="Proc. Natl. Acad. Sci. U.S.A.">
        <title>A Catalog of Tens of Thousands of Viruses from Human Metagenomes Reveals Hidden Associations with Chronic Diseases.</title>
        <authorList>
            <person name="Tisza M.J."/>
            <person name="Buck C.B."/>
        </authorList>
    </citation>
    <scope>NUCLEOTIDE SEQUENCE</scope>
    <source>
        <strain evidence="2">CtkzC12</strain>
    </source>
</reference>
<feature type="region of interest" description="Disordered" evidence="1">
    <location>
        <begin position="19"/>
        <end position="38"/>
    </location>
</feature>
<evidence type="ECO:0000256" key="1">
    <source>
        <dbReference type="SAM" id="MobiDB-lite"/>
    </source>
</evidence>
<feature type="region of interest" description="Disordered" evidence="1">
    <location>
        <begin position="463"/>
        <end position="514"/>
    </location>
</feature>
<name>A0A8S5LVC1_9CAUD</name>
<organism evidence="2">
    <name type="scientific">Siphoviridae sp. ctkzC12</name>
    <dbReference type="NCBI Taxonomy" id="2826446"/>
    <lineage>
        <taxon>Viruses</taxon>
        <taxon>Duplodnaviria</taxon>
        <taxon>Heunggongvirae</taxon>
        <taxon>Uroviricota</taxon>
        <taxon>Caudoviricetes</taxon>
    </lineage>
</organism>
<feature type="compositionally biased region" description="Polar residues" evidence="1">
    <location>
        <begin position="502"/>
        <end position="514"/>
    </location>
</feature>